<name>A0AB39U467_9BIFI</name>
<feature type="transmembrane region" description="Helical" evidence="1">
    <location>
        <begin position="121"/>
        <end position="149"/>
    </location>
</feature>
<feature type="transmembrane region" description="Helical" evidence="1">
    <location>
        <begin position="95"/>
        <end position="114"/>
    </location>
</feature>
<dbReference type="AlphaFoldDB" id="A0AB39U467"/>
<dbReference type="RefSeq" id="WP_369343292.1">
    <property type="nucleotide sequence ID" value="NZ_CP129674.1"/>
</dbReference>
<evidence type="ECO:0000313" key="2">
    <source>
        <dbReference type="EMBL" id="XDS43697.1"/>
    </source>
</evidence>
<keyword evidence="1" id="KW-0812">Transmembrane</keyword>
<feature type="transmembrane region" description="Helical" evidence="1">
    <location>
        <begin position="6"/>
        <end position="38"/>
    </location>
</feature>
<accession>A0AB39U467</accession>
<sequence length="152" mass="16487">MATNTGIALVPWICIASMLAVFFCYTVGFALFWAIDYVSMQIKESLRARLAPVIFGLGGFIAYATWGYFVIPAIFDSLLAGIDAEPLSVSQRLAVGFNCAVLGFVAWFVAKIVAPRFSERLAPVVVTGVITLVLAALGVFYMVMIFTYIAHA</sequence>
<dbReference type="EMBL" id="CP129674">
    <property type="protein sequence ID" value="XDS43697.1"/>
    <property type="molecule type" value="Genomic_DNA"/>
</dbReference>
<reference evidence="2" key="1">
    <citation type="submission" date="2023-07" db="EMBL/GenBank/DDBJ databases">
        <title>Bifidobacterium aquikefiriaerophilum sp. nov. and Bifidobacterium eccum sp. nov., isolated from water kefir.</title>
        <authorList>
            <person name="Breselge S."/>
            <person name="Bellassi P."/>
            <person name="Barcenilla C."/>
            <person name="Alvarez-Ordonez A."/>
            <person name="Morelli L."/>
            <person name="Cotter P.D."/>
        </authorList>
    </citation>
    <scope>NUCLEOTIDE SEQUENCE</scope>
    <source>
        <strain evidence="2">WK041_4_12</strain>
    </source>
</reference>
<dbReference type="KEGG" id="baqk:QN215_05110"/>
<keyword evidence="1" id="KW-1133">Transmembrane helix</keyword>
<protein>
    <recommendedName>
        <fullName evidence="3">Cd efflux system component</fullName>
    </recommendedName>
</protein>
<keyword evidence="1" id="KW-0472">Membrane</keyword>
<proteinExistence type="predicted"/>
<evidence type="ECO:0000256" key="1">
    <source>
        <dbReference type="SAM" id="Phobius"/>
    </source>
</evidence>
<evidence type="ECO:0008006" key="3">
    <source>
        <dbReference type="Google" id="ProtNLM"/>
    </source>
</evidence>
<gene>
    <name evidence="2" type="ORF">QN215_05110</name>
</gene>
<feature type="transmembrane region" description="Helical" evidence="1">
    <location>
        <begin position="50"/>
        <end position="75"/>
    </location>
</feature>
<organism evidence="2">
    <name type="scientific">Bifidobacterium aquikefiricola</name>
    <dbReference type="NCBI Taxonomy" id="3059038"/>
    <lineage>
        <taxon>Bacteria</taxon>
        <taxon>Bacillati</taxon>
        <taxon>Actinomycetota</taxon>
        <taxon>Actinomycetes</taxon>
        <taxon>Bifidobacteriales</taxon>
        <taxon>Bifidobacteriaceae</taxon>
        <taxon>Bifidobacterium</taxon>
    </lineage>
</organism>